<evidence type="ECO:0000313" key="8">
    <source>
        <dbReference type="EMBL" id="KAL1389253.1"/>
    </source>
</evidence>
<feature type="domain" description="PHD-type" evidence="6">
    <location>
        <begin position="9"/>
        <end position="70"/>
    </location>
</feature>
<feature type="domain" description="Chitin-binding type-2" evidence="7">
    <location>
        <begin position="224"/>
        <end position="282"/>
    </location>
</feature>
<accession>A0ABD1D1Z8</accession>
<dbReference type="PANTHER" id="PTHR22933:SF31">
    <property type="entry name" value="FI18007P1"/>
    <property type="match status" value="1"/>
</dbReference>
<reference evidence="8 9" key="1">
    <citation type="submission" date="2024-05" db="EMBL/GenBank/DDBJ databases">
        <title>Culex pipiens pipiens assembly and annotation.</title>
        <authorList>
            <person name="Alout H."/>
            <person name="Durand T."/>
        </authorList>
    </citation>
    <scope>NUCLEOTIDE SEQUENCE [LARGE SCALE GENOMIC DNA]</scope>
    <source>
        <strain evidence="8">HA-2024</strain>
        <tissue evidence="8">Whole body</tissue>
    </source>
</reference>
<dbReference type="PROSITE" id="PS50940">
    <property type="entry name" value="CHIT_BIND_II"/>
    <property type="match status" value="1"/>
</dbReference>
<dbReference type="InterPro" id="IPR002557">
    <property type="entry name" value="Chitin-bd_dom"/>
</dbReference>
<feature type="compositionally biased region" description="Low complexity" evidence="5">
    <location>
        <begin position="349"/>
        <end position="360"/>
    </location>
</feature>
<evidence type="ECO:0000256" key="3">
    <source>
        <dbReference type="ARBA" id="ARBA00022833"/>
    </source>
</evidence>
<evidence type="ECO:0000259" key="7">
    <source>
        <dbReference type="PROSITE" id="PS50940"/>
    </source>
</evidence>
<keyword evidence="9" id="KW-1185">Reference proteome</keyword>
<dbReference type="SUPFAM" id="SSF57903">
    <property type="entry name" value="FYVE/PHD zinc finger"/>
    <property type="match status" value="1"/>
</dbReference>
<dbReference type="PROSITE" id="PS50016">
    <property type="entry name" value="ZF_PHD_2"/>
    <property type="match status" value="1"/>
</dbReference>
<dbReference type="EMBL" id="JBEHCU010007992">
    <property type="protein sequence ID" value="KAL1389253.1"/>
    <property type="molecule type" value="Genomic_DNA"/>
</dbReference>
<dbReference type="SUPFAM" id="SSF57625">
    <property type="entry name" value="Invertebrate chitin-binding proteins"/>
    <property type="match status" value="1"/>
</dbReference>
<protein>
    <recommendedName>
        <fullName evidence="10">Chitin-binding type-2 domain-containing protein</fullName>
    </recommendedName>
</protein>
<organism evidence="8 9">
    <name type="scientific">Culex pipiens pipiens</name>
    <name type="common">Northern house mosquito</name>
    <dbReference type="NCBI Taxonomy" id="38569"/>
    <lineage>
        <taxon>Eukaryota</taxon>
        <taxon>Metazoa</taxon>
        <taxon>Ecdysozoa</taxon>
        <taxon>Arthropoda</taxon>
        <taxon>Hexapoda</taxon>
        <taxon>Insecta</taxon>
        <taxon>Pterygota</taxon>
        <taxon>Neoptera</taxon>
        <taxon>Endopterygota</taxon>
        <taxon>Diptera</taxon>
        <taxon>Nematocera</taxon>
        <taxon>Culicoidea</taxon>
        <taxon>Culicidae</taxon>
        <taxon>Culicinae</taxon>
        <taxon>Culicini</taxon>
        <taxon>Culex</taxon>
        <taxon>Culex</taxon>
    </lineage>
</organism>
<evidence type="ECO:0008006" key="10">
    <source>
        <dbReference type="Google" id="ProtNLM"/>
    </source>
</evidence>
<dbReference type="InterPro" id="IPR013083">
    <property type="entry name" value="Znf_RING/FYVE/PHD"/>
</dbReference>
<dbReference type="Gene3D" id="3.30.40.10">
    <property type="entry name" value="Zinc/RING finger domain, C3HC4 (zinc finger)"/>
    <property type="match status" value="1"/>
</dbReference>
<dbReference type="InterPro" id="IPR052976">
    <property type="entry name" value="Scoloptoxin-like"/>
</dbReference>
<dbReference type="SMART" id="SM00249">
    <property type="entry name" value="PHD"/>
    <property type="match status" value="1"/>
</dbReference>
<feature type="compositionally biased region" description="Polar residues" evidence="5">
    <location>
        <begin position="370"/>
        <end position="391"/>
    </location>
</feature>
<dbReference type="GO" id="GO:0008270">
    <property type="term" value="F:zinc ion binding"/>
    <property type="evidence" value="ECO:0007669"/>
    <property type="project" value="UniProtKB-KW"/>
</dbReference>
<keyword evidence="2 4" id="KW-0863">Zinc-finger</keyword>
<evidence type="ECO:0000313" key="9">
    <source>
        <dbReference type="Proteomes" id="UP001562425"/>
    </source>
</evidence>
<dbReference type="Pfam" id="PF01607">
    <property type="entry name" value="CBM_14"/>
    <property type="match status" value="1"/>
</dbReference>
<evidence type="ECO:0000256" key="5">
    <source>
        <dbReference type="SAM" id="MobiDB-lite"/>
    </source>
</evidence>
<dbReference type="CDD" id="cd15489">
    <property type="entry name" value="PHD_SF"/>
    <property type="match status" value="1"/>
</dbReference>
<dbReference type="InterPro" id="IPR011011">
    <property type="entry name" value="Znf_FYVE_PHD"/>
</dbReference>
<name>A0ABD1D1Z8_CULPP</name>
<comment type="caution">
    <text evidence="8">The sequence shown here is derived from an EMBL/GenBank/DDBJ whole genome shotgun (WGS) entry which is preliminary data.</text>
</comment>
<feature type="compositionally biased region" description="Acidic residues" evidence="5">
    <location>
        <begin position="416"/>
        <end position="427"/>
    </location>
</feature>
<dbReference type="PANTHER" id="PTHR22933">
    <property type="entry name" value="FI18007P1-RELATED"/>
    <property type="match status" value="1"/>
</dbReference>
<keyword evidence="3" id="KW-0862">Zinc</keyword>
<dbReference type="InterPro" id="IPR019787">
    <property type="entry name" value="Znf_PHD-finger"/>
</dbReference>
<evidence type="ECO:0000256" key="4">
    <source>
        <dbReference type="PROSITE-ProRule" id="PRU00146"/>
    </source>
</evidence>
<sequence>MSHTAKEIVESCGICHQPVNAVTDKTVTCSGSPGCGRCFHTVCADLNLTMWAALASDDGLKWFCAECRSDKSPEQKSAEVTLKDILARIDRLEAKVDLGFAKCHDQLFLCGAVLLCAVIVSAQQQQKAQQPQQFSNGHTSSEESSLKDSAPAAAGNVQYRARPSYSAQYSSEEEEEDPQPQVYTRRQHHPQQQDKKSKKVAYSSEELEVEEEPDRLSQLLEKSDFHCSGRTTGYYADESLGCEVFHYCQENQKHSWICPEGFTFHQVHLICMPPSSDNICDQSSKYHFVNDYLYKPINMEEHMSKPNVTLRYSERYYPENFYVDERNYDYERQQRVHEDRRTPVQQTKQQQPSYHVPQQQTIRKQPVYQGPTTPSSYRIVSPASPTHQSVYRSPEEINISLQQRRPTYTPTTQRYEEEDEYGSYERK</sequence>
<evidence type="ECO:0000256" key="2">
    <source>
        <dbReference type="ARBA" id="ARBA00022771"/>
    </source>
</evidence>
<feature type="region of interest" description="Disordered" evidence="5">
    <location>
        <begin position="129"/>
        <end position="215"/>
    </location>
</feature>
<feature type="region of interest" description="Disordered" evidence="5">
    <location>
        <begin position="335"/>
        <end position="427"/>
    </location>
</feature>
<feature type="compositionally biased region" description="Low complexity" evidence="5">
    <location>
        <begin position="402"/>
        <end position="413"/>
    </location>
</feature>
<dbReference type="InterPro" id="IPR001965">
    <property type="entry name" value="Znf_PHD"/>
</dbReference>
<proteinExistence type="predicted"/>
<evidence type="ECO:0000259" key="6">
    <source>
        <dbReference type="PROSITE" id="PS50016"/>
    </source>
</evidence>
<evidence type="ECO:0000256" key="1">
    <source>
        <dbReference type="ARBA" id="ARBA00022723"/>
    </source>
</evidence>
<dbReference type="AlphaFoldDB" id="A0ABD1D1Z8"/>
<dbReference type="InterPro" id="IPR036508">
    <property type="entry name" value="Chitin-bd_dom_sf"/>
</dbReference>
<dbReference type="Proteomes" id="UP001562425">
    <property type="component" value="Unassembled WGS sequence"/>
</dbReference>
<keyword evidence="1" id="KW-0479">Metal-binding</keyword>
<gene>
    <name evidence="8" type="ORF">pipiens_012527</name>
</gene>